<organism evidence="3 4">
    <name type="scientific">Trametes coccinea (strain BRFM310)</name>
    <name type="common">Pycnoporus coccineus</name>
    <dbReference type="NCBI Taxonomy" id="1353009"/>
    <lineage>
        <taxon>Eukaryota</taxon>
        <taxon>Fungi</taxon>
        <taxon>Dikarya</taxon>
        <taxon>Basidiomycota</taxon>
        <taxon>Agaricomycotina</taxon>
        <taxon>Agaricomycetes</taxon>
        <taxon>Polyporales</taxon>
        <taxon>Polyporaceae</taxon>
        <taxon>Trametes</taxon>
    </lineage>
</organism>
<keyword evidence="4" id="KW-1185">Reference proteome</keyword>
<proteinExistence type="predicted"/>
<evidence type="ECO:0000313" key="3">
    <source>
        <dbReference type="EMBL" id="OSC98657.1"/>
    </source>
</evidence>
<dbReference type="Proteomes" id="UP000193067">
    <property type="component" value="Unassembled WGS sequence"/>
</dbReference>
<dbReference type="AlphaFoldDB" id="A0A1Y2IC42"/>
<feature type="compositionally biased region" description="Basic and acidic residues" evidence="1">
    <location>
        <begin position="467"/>
        <end position="479"/>
    </location>
</feature>
<feature type="compositionally biased region" description="Pro residues" evidence="1">
    <location>
        <begin position="129"/>
        <end position="139"/>
    </location>
</feature>
<reference evidence="3 4" key="1">
    <citation type="journal article" date="2015" name="Biotechnol. Biofuels">
        <title>Enhanced degradation of softwood versus hardwood by the white-rot fungus Pycnoporus coccineus.</title>
        <authorList>
            <person name="Couturier M."/>
            <person name="Navarro D."/>
            <person name="Chevret D."/>
            <person name="Henrissat B."/>
            <person name="Piumi F."/>
            <person name="Ruiz-Duenas F.J."/>
            <person name="Martinez A.T."/>
            <person name="Grigoriev I.V."/>
            <person name="Riley R."/>
            <person name="Lipzen A."/>
            <person name="Berrin J.G."/>
            <person name="Master E.R."/>
            <person name="Rosso M.N."/>
        </authorList>
    </citation>
    <scope>NUCLEOTIDE SEQUENCE [LARGE SCALE GENOMIC DNA]</scope>
    <source>
        <strain evidence="3 4">BRFM310</strain>
    </source>
</reference>
<feature type="compositionally biased region" description="Low complexity" evidence="1">
    <location>
        <begin position="140"/>
        <end position="163"/>
    </location>
</feature>
<dbReference type="OrthoDB" id="2693038at2759"/>
<dbReference type="EMBL" id="KZ084135">
    <property type="protein sequence ID" value="OSC98657.1"/>
    <property type="molecule type" value="Genomic_DNA"/>
</dbReference>
<name>A0A1Y2IC42_TRAC3</name>
<evidence type="ECO:0000313" key="4">
    <source>
        <dbReference type="Proteomes" id="UP000193067"/>
    </source>
</evidence>
<keyword evidence="2" id="KW-0812">Transmembrane</keyword>
<feature type="compositionally biased region" description="Low complexity" evidence="1">
    <location>
        <begin position="66"/>
        <end position="128"/>
    </location>
</feature>
<feature type="transmembrane region" description="Helical" evidence="2">
    <location>
        <begin position="183"/>
        <end position="208"/>
    </location>
</feature>
<feature type="compositionally biased region" description="Polar residues" evidence="1">
    <location>
        <begin position="419"/>
        <end position="429"/>
    </location>
</feature>
<accession>A0A1Y2IC42</accession>
<feature type="region of interest" description="Disordered" evidence="1">
    <location>
        <begin position="378"/>
        <end position="404"/>
    </location>
</feature>
<feature type="region of interest" description="Disordered" evidence="1">
    <location>
        <begin position="57"/>
        <end position="163"/>
    </location>
</feature>
<protein>
    <submittedName>
        <fullName evidence="3">Uncharacterized protein</fullName>
    </submittedName>
</protein>
<feature type="region of interest" description="Disordered" evidence="1">
    <location>
        <begin position="1"/>
        <end position="25"/>
    </location>
</feature>
<feature type="region of interest" description="Disordered" evidence="1">
    <location>
        <begin position="231"/>
        <end position="284"/>
    </location>
</feature>
<sequence>MSTNARAFRAPSVPRAGGLLGGLGGGDDGNDGGGLLGNPLSGIPGLSNILPTITPIGLPTPGGGSSTSAATTSSTISLTSSDTSSTPTSTSTSTSAATSSTSATSDTSSLTSGTQTSQSTQQTATDTPTPTPTPTPTSAPPSDATSLPDSNSSSTSSSTSSSASASASAIGANAPKGFLQNKALSVGVITAASLVGLVLIIAIATWAIRKRRNDRLHQDILDFSTANLVSDAEKGSGAGGSRRDMFAEGGAADNGSSTGHGSGSSSGHGGYSQSSQAQVQPRGMYENPGYSNLAAYAPNPAPSRAVNPYAPQAAYADRGYAFPTQEQNNTYANWGYAGYNAAPAVVQPQNTYDQAAYGGMDDAYGGIAAEAAMAGVGAGAQSQGPQRRPSAHRKPPPQLYIPPSNPIAQAVAANGAPSPISSVSLTQPALQPATGVGAAQPPARRTSLLNSPPPPAGSAESGGSGSTRERRDTLTHVELLDPAAPKAPAASPPLPNEFGVGKVDTPATEPVRRLVVRNE</sequence>
<dbReference type="STRING" id="1353009.A0A1Y2IC42"/>
<gene>
    <name evidence="3" type="ORF">PYCCODRAFT_1470806</name>
</gene>
<evidence type="ECO:0000256" key="2">
    <source>
        <dbReference type="SAM" id="Phobius"/>
    </source>
</evidence>
<feature type="compositionally biased region" description="Gly residues" evidence="1">
    <location>
        <begin position="258"/>
        <end position="270"/>
    </location>
</feature>
<keyword evidence="2" id="KW-0472">Membrane</keyword>
<feature type="region of interest" description="Disordered" evidence="1">
    <location>
        <begin position="416"/>
        <end position="519"/>
    </location>
</feature>
<evidence type="ECO:0000256" key="1">
    <source>
        <dbReference type="SAM" id="MobiDB-lite"/>
    </source>
</evidence>
<feature type="compositionally biased region" description="Basic and acidic residues" evidence="1">
    <location>
        <begin position="510"/>
        <end position="519"/>
    </location>
</feature>
<keyword evidence="2" id="KW-1133">Transmembrane helix</keyword>